<evidence type="ECO:0000313" key="1">
    <source>
        <dbReference type="EMBL" id="CEN29141.1"/>
    </source>
</evidence>
<dbReference type="AlphaFoldDB" id="A0A0D6DZE4"/>
<evidence type="ECO:0000313" key="2">
    <source>
        <dbReference type="Proteomes" id="UP000033166"/>
    </source>
</evidence>
<protein>
    <submittedName>
        <fullName evidence="1">Uncharacterized protein</fullName>
    </submittedName>
</protein>
<dbReference type="KEGG" id="lpk:LACPI_1941"/>
<proteinExistence type="predicted"/>
<dbReference type="EMBL" id="LN774769">
    <property type="protein sequence ID" value="CEN29141.1"/>
    <property type="molecule type" value="Genomic_DNA"/>
</dbReference>
<sequence>MRYDKPIYFVSNVGKHYDVELGEWVQGQTSRIKKFANITAMSENRQQVIFGDVSNKRLIVRLQRVYREPYDLLEIDGKSYQVDNKHVTSDSLSLMVVANG</sequence>
<name>A0A0D6DZE4_9LACT</name>
<reference evidence="2" key="1">
    <citation type="submission" date="2015-01" db="EMBL/GenBank/DDBJ databases">
        <authorList>
            <person name="Andreevskaya M."/>
        </authorList>
    </citation>
    <scope>NUCLEOTIDE SEQUENCE [LARGE SCALE GENOMIC DNA]</scope>
    <source>
        <strain evidence="2">MKFS47</strain>
    </source>
</reference>
<dbReference type="HOGENOM" id="CLU_174663_0_0_9"/>
<gene>
    <name evidence="1" type="ORF">LACPI_1941</name>
</gene>
<organism evidence="1 2">
    <name type="scientific">Pseudolactococcus piscium MKFS47</name>
    <dbReference type="NCBI Taxonomy" id="297352"/>
    <lineage>
        <taxon>Bacteria</taxon>
        <taxon>Bacillati</taxon>
        <taxon>Bacillota</taxon>
        <taxon>Bacilli</taxon>
        <taxon>Lactobacillales</taxon>
        <taxon>Streptococcaceae</taxon>
        <taxon>Pseudolactococcus</taxon>
    </lineage>
</organism>
<dbReference type="Proteomes" id="UP000033166">
    <property type="component" value="Chromosome I"/>
</dbReference>
<accession>A0A0D6DZE4</accession>
<dbReference type="RefSeq" id="WP_047916149.1">
    <property type="nucleotide sequence ID" value="NZ_LN774769.1"/>
</dbReference>